<dbReference type="GO" id="GO:0034457">
    <property type="term" value="C:Mpp10 complex"/>
    <property type="evidence" value="ECO:0007669"/>
    <property type="project" value="InterPro"/>
</dbReference>
<evidence type="ECO:0000256" key="1">
    <source>
        <dbReference type="ARBA" id="ARBA00004604"/>
    </source>
</evidence>
<protein>
    <submittedName>
        <fullName evidence="8">Uncharacterized protein</fullName>
    </submittedName>
</protein>
<comment type="similarity">
    <text evidence="6">Belongs to the MPP10 family.</text>
</comment>
<evidence type="ECO:0000256" key="6">
    <source>
        <dbReference type="ARBA" id="ARBA00029455"/>
    </source>
</evidence>
<evidence type="ECO:0000256" key="3">
    <source>
        <dbReference type="ARBA" id="ARBA00022552"/>
    </source>
</evidence>
<keyword evidence="9" id="KW-1185">Reference proteome</keyword>
<feature type="compositionally biased region" description="Acidic residues" evidence="7">
    <location>
        <begin position="155"/>
        <end position="227"/>
    </location>
</feature>
<reference evidence="8" key="1">
    <citation type="submission" date="2022-06" db="EMBL/GenBank/DDBJ databases">
        <title>Genome Sequence of Candolleomyces eurysporus.</title>
        <authorList>
            <person name="Buettner E."/>
        </authorList>
    </citation>
    <scope>NUCLEOTIDE SEQUENCE</scope>
    <source>
        <strain evidence="8">VTCC 930004</strain>
    </source>
</reference>
<proteinExistence type="inferred from homology"/>
<dbReference type="Proteomes" id="UP001140091">
    <property type="component" value="Unassembled WGS sequence"/>
</dbReference>
<comment type="subcellular location">
    <subcellularLocation>
        <location evidence="1">Nucleus</location>
        <location evidence="1">Nucleolus</location>
    </subcellularLocation>
</comment>
<dbReference type="Pfam" id="PF04006">
    <property type="entry name" value="Mpp10"/>
    <property type="match status" value="1"/>
</dbReference>
<feature type="region of interest" description="Disordered" evidence="7">
    <location>
        <begin position="260"/>
        <end position="427"/>
    </location>
</feature>
<keyword evidence="3" id="KW-0698">rRNA processing</keyword>
<organism evidence="8 9">
    <name type="scientific">Candolleomyces eurysporus</name>
    <dbReference type="NCBI Taxonomy" id="2828524"/>
    <lineage>
        <taxon>Eukaryota</taxon>
        <taxon>Fungi</taxon>
        <taxon>Dikarya</taxon>
        <taxon>Basidiomycota</taxon>
        <taxon>Agaricomycotina</taxon>
        <taxon>Agaricomycetes</taxon>
        <taxon>Agaricomycetidae</taxon>
        <taxon>Agaricales</taxon>
        <taxon>Agaricineae</taxon>
        <taxon>Psathyrellaceae</taxon>
        <taxon>Candolleomyces</taxon>
    </lineage>
</organism>
<dbReference type="GO" id="GO:0032040">
    <property type="term" value="C:small-subunit processome"/>
    <property type="evidence" value="ECO:0007669"/>
    <property type="project" value="TreeGrafter"/>
</dbReference>
<feature type="compositionally biased region" description="Basic and acidic residues" evidence="7">
    <location>
        <begin position="639"/>
        <end position="653"/>
    </location>
</feature>
<evidence type="ECO:0000313" key="8">
    <source>
        <dbReference type="EMBL" id="KAJ2927184.1"/>
    </source>
</evidence>
<keyword evidence="5" id="KW-0687">Ribonucleoprotein</keyword>
<dbReference type="PANTHER" id="PTHR17039:SF0">
    <property type="entry name" value="U3 SMALL NUCLEOLAR RIBONUCLEOPROTEIN PROTEIN MPP10"/>
    <property type="match status" value="1"/>
</dbReference>
<accession>A0A9W8J4B8</accession>
<feature type="compositionally biased region" description="Polar residues" evidence="7">
    <location>
        <begin position="67"/>
        <end position="80"/>
    </location>
</feature>
<dbReference type="GO" id="GO:0005732">
    <property type="term" value="C:sno(s)RNA-containing ribonucleoprotein complex"/>
    <property type="evidence" value="ECO:0007669"/>
    <property type="project" value="InterPro"/>
</dbReference>
<feature type="compositionally biased region" description="Basic and acidic residues" evidence="7">
    <location>
        <begin position="303"/>
        <end position="316"/>
    </location>
</feature>
<dbReference type="EMBL" id="JANBPK010001037">
    <property type="protein sequence ID" value="KAJ2927184.1"/>
    <property type="molecule type" value="Genomic_DNA"/>
</dbReference>
<comment type="caution">
    <text evidence="8">The sequence shown here is derived from an EMBL/GenBank/DDBJ whole genome shotgun (WGS) entry which is preliminary data.</text>
</comment>
<keyword evidence="4" id="KW-0539">Nucleus</keyword>
<evidence type="ECO:0000256" key="4">
    <source>
        <dbReference type="ARBA" id="ARBA00023242"/>
    </source>
</evidence>
<evidence type="ECO:0000256" key="2">
    <source>
        <dbReference type="ARBA" id="ARBA00022517"/>
    </source>
</evidence>
<dbReference type="GO" id="GO:0006364">
    <property type="term" value="P:rRNA processing"/>
    <property type="evidence" value="ECO:0007669"/>
    <property type="project" value="UniProtKB-KW"/>
</dbReference>
<feature type="compositionally biased region" description="Acidic residues" evidence="7">
    <location>
        <begin position="357"/>
        <end position="401"/>
    </location>
</feature>
<evidence type="ECO:0000256" key="5">
    <source>
        <dbReference type="ARBA" id="ARBA00023274"/>
    </source>
</evidence>
<feature type="compositionally biased region" description="Basic and acidic residues" evidence="7">
    <location>
        <begin position="402"/>
        <end position="415"/>
    </location>
</feature>
<sequence length="716" mass="80645">MASEIGLPTVPQLSALTKAVECPEKLASGSQEVQNFALDAAKFIFDLSLKSEESSLKHVNELISSITPSQAPQTRSQTRQAAARPDVPPPSKSLFKQTPLTSLFTENLDEDQIWAQLDIRTKHMCEVLDVVLEGELPEDEDAEALDRAELMRALEEEDSFDEEEDSYEEEEEYSMDDSSEDESDEEEDFHGFGSEEEGVMDLDDGSPDEDGSHSEDEDSDESMSEEETLTRTVPRKRKRGVTSELDDGFFDLSSFKAEIEQAEARSSSRGHLADEDDSEDEADSIDLFAPVDNSADGEEDDQAKELFYRDFFEAPRKPPAKQQKKNSKDSSSSRVRFHDEVKVKQIKRAGKGRSLQEEEDGYGEFIAEDETESDEDEQSDEDSEDSSMQSDSDEYSDASDAEDGRETIERIKDDLFADEEDDTQKDMTTHEKRMAALKEQISDLEQENVSKKSWTLMGEADVRTRPQNSLLEEDLEFDRVMKPTPVITEEVVHSLEELIKSRILENRFDDVIRRRPVDDKPFLPSRLLELKDTKSTQSLAQIYENEYMATQDGGPVLDDRDGKLKKEHEEIEAQWEKICTKLDALSNAHFVPKQPKSLISTVSNVSTASMESALPTTKSATSMLAPEEIFSAEASQPRARTELTPGEKRSVRAKERKAKRKQRDLLEKTVDKAAKSRGNVKKQKQAALESLVKHGKGVTVVGKAVKDLKSKRTKRS</sequence>
<evidence type="ECO:0000256" key="7">
    <source>
        <dbReference type="SAM" id="MobiDB-lite"/>
    </source>
</evidence>
<feature type="region of interest" description="Disordered" evidence="7">
    <location>
        <begin position="633"/>
        <end position="664"/>
    </location>
</feature>
<feature type="non-terminal residue" evidence="8">
    <location>
        <position position="716"/>
    </location>
</feature>
<dbReference type="OrthoDB" id="445326at2759"/>
<dbReference type="PIRSF" id="PIRSF017300">
    <property type="entry name" value="snoRNP_Mpp10"/>
    <property type="match status" value="1"/>
</dbReference>
<feature type="compositionally biased region" description="Acidic residues" evidence="7">
    <location>
        <begin position="274"/>
        <end position="284"/>
    </location>
</feature>
<gene>
    <name evidence="8" type="ORF">H1R20_g9935</name>
</gene>
<dbReference type="PANTHER" id="PTHR17039">
    <property type="entry name" value="U3 SMALL NUCLEOLAR RIBONUCLEOPROTEIN PROTEIN MPP10"/>
    <property type="match status" value="1"/>
</dbReference>
<evidence type="ECO:0000313" key="9">
    <source>
        <dbReference type="Proteomes" id="UP001140091"/>
    </source>
</evidence>
<name>A0A9W8J4B8_9AGAR</name>
<dbReference type="InterPro" id="IPR012173">
    <property type="entry name" value="Mpp10"/>
</dbReference>
<dbReference type="AlphaFoldDB" id="A0A9W8J4B8"/>
<feature type="region of interest" description="Disordered" evidence="7">
    <location>
        <begin position="153"/>
        <end position="243"/>
    </location>
</feature>
<feature type="region of interest" description="Disordered" evidence="7">
    <location>
        <begin position="67"/>
        <end position="96"/>
    </location>
</feature>
<keyword evidence="2" id="KW-0690">Ribosome biogenesis</keyword>